<comment type="caution">
    <text evidence="2">The sequence shown here is derived from an EMBL/GenBank/DDBJ whole genome shotgun (WGS) entry which is preliminary data.</text>
</comment>
<sequence>MTYRFPAERMTFLLAIPAKTVSIRHQLHKIDIPEFLTKSQSDEIGSSLSNERTGGTYESGSHSTTWNPGCFSGQ</sequence>
<keyword evidence="3" id="KW-1185">Reference proteome</keyword>
<gene>
    <name evidence="2" type="ORF">KOR42_46270</name>
</gene>
<accession>A0A5C5VY15</accession>
<evidence type="ECO:0000313" key="2">
    <source>
        <dbReference type="EMBL" id="TWT42823.1"/>
    </source>
</evidence>
<dbReference type="Proteomes" id="UP000317243">
    <property type="component" value="Unassembled WGS sequence"/>
</dbReference>
<dbReference type="AlphaFoldDB" id="A0A5C5VY15"/>
<name>A0A5C5VY15_9PLAN</name>
<proteinExistence type="predicted"/>
<dbReference type="EMBL" id="SIHI01000037">
    <property type="protein sequence ID" value="TWT42823.1"/>
    <property type="molecule type" value="Genomic_DNA"/>
</dbReference>
<reference evidence="2 3" key="1">
    <citation type="submission" date="2019-02" db="EMBL/GenBank/DDBJ databases">
        <title>Deep-cultivation of Planctomycetes and their phenomic and genomic characterization uncovers novel biology.</title>
        <authorList>
            <person name="Wiegand S."/>
            <person name="Jogler M."/>
            <person name="Boedeker C."/>
            <person name="Pinto D."/>
            <person name="Vollmers J."/>
            <person name="Rivas-Marin E."/>
            <person name="Kohn T."/>
            <person name="Peeters S.H."/>
            <person name="Heuer A."/>
            <person name="Rast P."/>
            <person name="Oberbeckmann S."/>
            <person name="Bunk B."/>
            <person name="Jeske O."/>
            <person name="Meyerdierks A."/>
            <person name="Storesund J.E."/>
            <person name="Kallscheuer N."/>
            <person name="Luecker S."/>
            <person name="Lage O.M."/>
            <person name="Pohl T."/>
            <person name="Merkel B.J."/>
            <person name="Hornburger P."/>
            <person name="Mueller R.-W."/>
            <person name="Bruemmer F."/>
            <person name="Labrenz M."/>
            <person name="Spormann A.M."/>
            <person name="Op Den Camp H."/>
            <person name="Overmann J."/>
            <person name="Amann R."/>
            <person name="Jetten M.S.M."/>
            <person name="Mascher T."/>
            <person name="Medema M.H."/>
            <person name="Devos D.P."/>
            <person name="Kaster A.-K."/>
            <person name="Ovreas L."/>
            <person name="Rohde M."/>
            <person name="Galperin M.Y."/>
            <person name="Jogler C."/>
        </authorList>
    </citation>
    <scope>NUCLEOTIDE SEQUENCE [LARGE SCALE GENOMIC DNA]</scope>
    <source>
        <strain evidence="2 3">KOR42</strain>
    </source>
</reference>
<evidence type="ECO:0000313" key="3">
    <source>
        <dbReference type="Proteomes" id="UP000317243"/>
    </source>
</evidence>
<evidence type="ECO:0000256" key="1">
    <source>
        <dbReference type="SAM" id="MobiDB-lite"/>
    </source>
</evidence>
<feature type="region of interest" description="Disordered" evidence="1">
    <location>
        <begin position="43"/>
        <end position="74"/>
    </location>
</feature>
<protein>
    <submittedName>
        <fullName evidence="2">Uncharacterized protein</fullName>
    </submittedName>
</protein>
<organism evidence="2 3">
    <name type="scientific">Thalassoglobus neptunius</name>
    <dbReference type="NCBI Taxonomy" id="1938619"/>
    <lineage>
        <taxon>Bacteria</taxon>
        <taxon>Pseudomonadati</taxon>
        <taxon>Planctomycetota</taxon>
        <taxon>Planctomycetia</taxon>
        <taxon>Planctomycetales</taxon>
        <taxon>Planctomycetaceae</taxon>
        <taxon>Thalassoglobus</taxon>
    </lineage>
</organism>